<feature type="region of interest" description="Disordered" evidence="1">
    <location>
        <begin position="26"/>
        <end position="53"/>
    </location>
</feature>
<name>A0ABD0LY37_9CAEN</name>
<keyword evidence="3" id="KW-1185">Reference proteome</keyword>
<protein>
    <submittedName>
        <fullName evidence="2">Uncharacterized protein</fullName>
    </submittedName>
</protein>
<gene>
    <name evidence="2" type="ORF">BaRGS_00004795</name>
</gene>
<dbReference type="Proteomes" id="UP001519460">
    <property type="component" value="Unassembled WGS sequence"/>
</dbReference>
<sequence length="162" mass="18157">MLHPKRALPANKTNLRFLKDDVTPCRSSPKAFKSGTEPRQESLRMRTRSPGRLGQEMSGVGWLFKLRLIQVTQLMESRDPVAASSDGGRPRAFVNAGLPGRRFSWLATCLAKTMATRVVLGPEDSDATAWVDIGELWLQDRLIPELRIAYPRRPATRNGFDP</sequence>
<reference evidence="2 3" key="1">
    <citation type="journal article" date="2023" name="Sci. Data">
        <title>Genome assembly of the Korean intertidal mud-creeper Batillaria attramentaria.</title>
        <authorList>
            <person name="Patra A.K."/>
            <person name="Ho P.T."/>
            <person name="Jun S."/>
            <person name="Lee S.J."/>
            <person name="Kim Y."/>
            <person name="Won Y.J."/>
        </authorList>
    </citation>
    <scope>NUCLEOTIDE SEQUENCE [LARGE SCALE GENOMIC DNA]</scope>
    <source>
        <strain evidence="2">Wonlab-2016</strain>
    </source>
</reference>
<dbReference type="AlphaFoldDB" id="A0ABD0LY37"/>
<evidence type="ECO:0000313" key="3">
    <source>
        <dbReference type="Proteomes" id="UP001519460"/>
    </source>
</evidence>
<dbReference type="EMBL" id="JACVVK020000017">
    <property type="protein sequence ID" value="KAK7504063.1"/>
    <property type="molecule type" value="Genomic_DNA"/>
</dbReference>
<comment type="caution">
    <text evidence="2">The sequence shown here is derived from an EMBL/GenBank/DDBJ whole genome shotgun (WGS) entry which is preliminary data.</text>
</comment>
<evidence type="ECO:0000256" key="1">
    <source>
        <dbReference type="SAM" id="MobiDB-lite"/>
    </source>
</evidence>
<evidence type="ECO:0000313" key="2">
    <source>
        <dbReference type="EMBL" id="KAK7504063.1"/>
    </source>
</evidence>
<feature type="non-terminal residue" evidence="2">
    <location>
        <position position="162"/>
    </location>
</feature>
<accession>A0ABD0LY37</accession>
<proteinExistence type="predicted"/>
<organism evidence="2 3">
    <name type="scientific">Batillaria attramentaria</name>
    <dbReference type="NCBI Taxonomy" id="370345"/>
    <lineage>
        <taxon>Eukaryota</taxon>
        <taxon>Metazoa</taxon>
        <taxon>Spiralia</taxon>
        <taxon>Lophotrochozoa</taxon>
        <taxon>Mollusca</taxon>
        <taxon>Gastropoda</taxon>
        <taxon>Caenogastropoda</taxon>
        <taxon>Sorbeoconcha</taxon>
        <taxon>Cerithioidea</taxon>
        <taxon>Batillariidae</taxon>
        <taxon>Batillaria</taxon>
    </lineage>
</organism>